<accession>A0A834Y9K5</accession>
<protein>
    <submittedName>
        <fullName evidence="1">Uncharacterized protein</fullName>
    </submittedName>
</protein>
<dbReference type="EMBL" id="JABCRI010000023">
    <property type="protein sequence ID" value="KAF8378113.1"/>
    <property type="molecule type" value="Genomic_DNA"/>
</dbReference>
<dbReference type="OrthoDB" id="591587at2759"/>
<evidence type="ECO:0000313" key="2">
    <source>
        <dbReference type="Proteomes" id="UP000655225"/>
    </source>
</evidence>
<keyword evidence="2" id="KW-1185">Reference proteome</keyword>
<dbReference type="Proteomes" id="UP000655225">
    <property type="component" value="Unassembled WGS sequence"/>
</dbReference>
<dbReference type="AlphaFoldDB" id="A0A834Y9K5"/>
<dbReference type="Pfam" id="PF03140">
    <property type="entry name" value="DUF247"/>
    <property type="match status" value="2"/>
</dbReference>
<reference evidence="1 2" key="1">
    <citation type="submission" date="2020-04" db="EMBL/GenBank/DDBJ databases">
        <title>Plant Genome Project.</title>
        <authorList>
            <person name="Zhang R.-G."/>
        </authorList>
    </citation>
    <scope>NUCLEOTIDE SEQUENCE [LARGE SCALE GENOMIC DNA]</scope>
    <source>
        <strain evidence="1">YNK0</strain>
        <tissue evidence="1">Leaf</tissue>
    </source>
</reference>
<name>A0A834Y9K5_TETSI</name>
<gene>
    <name evidence="1" type="ORF">HHK36_029450</name>
</gene>
<proteinExistence type="predicted"/>
<dbReference type="InterPro" id="IPR004158">
    <property type="entry name" value="DUF247_pln"/>
</dbReference>
<sequence>MTTRGATASNNNDDAFIQLASSIKQKLCSESPLSSRCCIFQVPKTLRRHNNNVYETHTISIGPFHHGKKALKSSEKIKLWYLHDLLSRAPIPNTFLEDMIKHIKESEVRAGALPKAACTHQQAVPWVRLAIQNDLLLFENQLHWFVLECLFNLTTDHERRTPSLADLALNFFHDMILITVPPKPNSKFETKHLLDLVRTSLVSPNAEMEQECPQVVLIPSVTELLQSGVKFKVGNHKDILSVKFSNGVLEIPPIKLQENAESIFRNLIAFEQCDHECTHSITSLAILLDNLINSSKDVDFLSNKGIIEKALSNEDICLFFNRLYNDAAVVSFSYHRLSRELIE</sequence>
<dbReference type="PANTHER" id="PTHR31170">
    <property type="entry name" value="BNAC04G53230D PROTEIN"/>
    <property type="match status" value="1"/>
</dbReference>
<dbReference type="OMA" id="IRDCNIT"/>
<organism evidence="1 2">
    <name type="scientific">Tetracentron sinense</name>
    <name type="common">Spur-leaf</name>
    <dbReference type="NCBI Taxonomy" id="13715"/>
    <lineage>
        <taxon>Eukaryota</taxon>
        <taxon>Viridiplantae</taxon>
        <taxon>Streptophyta</taxon>
        <taxon>Embryophyta</taxon>
        <taxon>Tracheophyta</taxon>
        <taxon>Spermatophyta</taxon>
        <taxon>Magnoliopsida</taxon>
        <taxon>Trochodendrales</taxon>
        <taxon>Trochodendraceae</taxon>
        <taxon>Tetracentron</taxon>
    </lineage>
</organism>
<dbReference type="PANTHER" id="PTHR31170:SF17">
    <property type="match status" value="1"/>
</dbReference>
<evidence type="ECO:0000313" key="1">
    <source>
        <dbReference type="EMBL" id="KAF8378113.1"/>
    </source>
</evidence>
<comment type="caution">
    <text evidence="1">The sequence shown here is derived from an EMBL/GenBank/DDBJ whole genome shotgun (WGS) entry which is preliminary data.</text>
</comment>